<dbReference type="OrthoDB" id="6712576at2"/>
<keyword evidence="2" id="KW-1185">Reference proteome</keyword>
<accession>N9PR69</accession>
<dbReference type="HOGENOM" id="CLU_137183_0_0_6"/>
<proteinExistence type="predicted"/>
<dbReference type="EMBL" id="APRZ01000007">
    <property type="protein sequence ID" value="ENX35958.1"/>
    <property type="molecule type" value="Genomic_DNA"/>
</dbReference>
<gene>
    <name evidence="1" type="ORF">F889_00657</name>
</gene>
<protein>
    <submittedName>
        <fullName evidence="1">Uncharacterized protein</fullName>
    </submittedName>
</protein>
<organism evidence="1 2">
    <name type="scientific">Acinetobacter colistiniresistens</name>
    <dbReference type="NCBI Taxonomy" id="280145"/>
    <lineage>
        <taxon>Bacteria</taxon>
        <taxon>Pseudomonadati</taxon>
        <taxon>Pseudomonadota</taxon>
        <taxon>Gammaproteobacteria</taxon>
        <taxon>Moraxellales</taxon>
        <taxon>Moraxellaceae</taxon>
        <taxon>Acinetobacter</taxon>
    </lineage>
</organism>
<evidence type="ECO:0000313" key="1">
    <source>
        <dbReference type="EMBL" id="ENX35958.1"/>
    </source>
</evidence>
<dbReference type="Proteomes" id="UP000013009">
    <property type="component" value="Unassembled WGS sequence"/>
</dbReference>
<dbReference type="PATRIC" id="fig|1217695.3.peg.634"/>
<dbReference type="AlphaFoldDB" id="N9PR69"/>
<dbReference type="RefSeq" id="WP_005270234.1">
    <property type="nucleotide sequence ID" value="NZ_KB850194.1"/>
</dbReference>
<comment type="caution">
    <text evidence="1">The sequence shown here is derived from an EMBL/GenBank/DDBJ whole genome shotgun (WGS) entry which is preliminary data.</text>
</comment>
<sequence>MKKIITMFSIVSSLVYSQNLFAKDQCSIKEVINLSVLKKNDYKFYNYICDSDNGSYLKSYIGSQKNKVFVGEYSDFAAKESPELLAVSIYKAKTKKPPLLITLNSASYCCTPQMEGRMYQVNLYQMSLPESMILKNITNIFGANAEGFDGKVEGRVHYNYKTIAEIKKWLDKNY</sequence>
<reference evidence="1 2" key="1">
    <citation type="submission" date="2013-02" db="EMBL/GenBank/DDBJ databases">
        <title>The Genome Sequence of Acinetobacter sp. NIPH 1859.</title>
        <authorList>
            <consortium name="The Broad Institute Genome Sequencing Platform"/>
            <consortium name="The Broad Institute Genome Sequencing Center for Infectious Disease"/>
            <person name="Cerqueira G."/>
            <person name="Feldgarden M."/>
            <person name="Courvalin P."/>
            <person name="Perichon B."/>
            <person name="Grillot-Courvalin C."/>
            <person name="Clermont D."/>
            <person name="Rocha E."/>
            <person name="Yoon E.-J."/>
            <person name="Nemec A."/>
            <person name="Walker B."/>
            <person name="Young S.K."/>
            <person name="Zeng Q."/>
            <person name="Gargeya S."/>
            <person name="Fitzgerald M."/>
            <person name="Haas B."/>
            <person name="Abouelleil A."/>
            <person name="Alvarado L."/>
            <person name="Arachchi H.M."/>
            <person name="Berlin A.M."/>
            <person name="Chapman S.B."/>
            <person name="Dewar J."/>
            <person name="Goldberg J."/>
            <person name="Griggs A."/>
            <person name="Gujja S."/>
            <person name="Hansen M."/>
            <person name="Howarth C."/>
            <person name="Imamovic A."/>
            <person name="Larimer J."/>
            <person name="McCowan C."/>
            <person name="Murphy C."/>
            <person name="Neiman D."/>
            <person name="Pearson M."/>
            <person name="Priest M."/>
            <person name="Roberts A."/>
            <person name="Saif S."/>
            <person name="Shea T."/>
            <person name="Sisk P."/>
            <person name="Sykes S."/>
            <person name="Wortman J."/>
            <person name="Nusbaum C."/>
            <person name="Birren B."/>
        </authorList>
    </citation>
    <scope>NUCLEOTIDE SEQUENCE [LARGE SCALE GENOMIC DNA]</scope>
    <source>
        <strain evidence="1 2">NIPH 1859</strain>
    </source>
</reference>
<name>N9PR69_9GAMM</name>
<evidence type="ECO:0000313" key="2">
    <source>
        <dbReference type="Proteomes" id="UP000013009"/>
    </source>
</evidence>